<evidence type="ECO:0000313" key="2">
    <source>
        <dbReference type="Ensembl" id="ENSSHAP00000042608.1"/>
    </source>
</evidence>
<evidence type="ECO:0000256" key="1">
    <source>
        <dbReference type="SAM" id="MobiDB-lite"/>
    </source>
</evidence>
<name>A0A7N4PVN5_SARHA</name>
<dbReference type="GeneTree" id="ENSGT00500000045246"/>
<protein>
    <submittedName>
        <fullName evidence="2">Uncharacterized protein</fullName>
    </submittedName>
</protein>
<reference evidence="2 3" key="1">
    <citation type="journal article" date="2011" name="Proc. Natl. Acad. Sci. U.S.A.">
        <title>Genetic diversity and population structure of the endangered marsupial Sarcophilus harrisii (Tasmanian devil).</title>
        <authorList>
            <person name="Miller W."/>
            <person name="Hayes V.M."/>
            <person name="Ratan A."/>
            <person name="Petersen D.C."/>
            <person name="Wittekindt N.E."/>
            <person name="Miller J."/>
            <person name="Walenz B."/>
            <person name="Knight J."/>
            <person name="Qi J."/>
            <person name="Zhao F."/>
            <person name="Wang Q."/>
            <person name="Bedoya-Reina O.C."/>
            <person name="Katiyar N."/>
            <person name="Tomsho L.P."/>
            <person name="Kasson L.M."/>
            <person name="Hardie R.A."/>
            <person name="Woodbridge P."/>
            <person name="Tindall E.A."/>
            <person name="Bertelsen M.F."/>
            <person name="Dixon D."/>
            <person name="Pyecroft S."/>
            <person name="Helgen K.M."/>
            <person name="Lesk A.M."/>
            <person name="Pringle T.H."/>
            <person name="Patterson N."/>
            <person name="Zhang Y."/>
            <person name="Kreiss A."/>
            <person name="Woods G.M."/>
            <person name="Jones M.E."/>
            <person name="Schuster S.C."/>
        </authorList>
    </citation>
    <scope>NUCLEOTIDE SEQUENCE [LARGE SCALE GENOMIC DNA]</scope>
</reference>
<feature type="compositionally biased region" description="Polar residues" evidence="1">
    <location>
        <begin position="1"/>
        <end position="16"/>
    </location>
</feature>
<proteinExistence type="predicted"/>
<feature type="compositionally biased region" description="Polar residues" evidence="1">
    <location>
        <begin position="330"/>
        <end position="346"/>
    </location>
</feature>
<dbReference type="InterPro" id="IPR053309">
    <property type="entry name" value="Balbiani_Body_Formation"/>
</dbReference>
<dbReference type="PANTHER" id="PTHR38654:SF1">
    <property type="entry name" value="BUCKY BALL"/>
    <property type="match status" value="1"/>
</dbReference>
<dbReference type="OrthoDB" id="9845924at2759"/>
<feature type="region of interest" description="Disordered" evidence="1">
    <location>
        <begin position="111"/>
        <end position="142"/>
    </location>
</feature>
<reference evidence="2" key="2">
    <citation type="submission" date="2025-08" db="UniProtKB">
        <authorList>
            <consortium name="Ensembl"/>
        </authorList>
    </citation>
    <scope>IDENTIFICATION</scope>
</reference>
<evidence type="ECO:0000313" key="3">
    <source>
        <dbReference type="Proteomes" id="UP000007648"/>
    </source>
</evidence>
<dbReference type="KEGG" id="shr:111719184"/>
<reference evidence="2" key="3">
    <citation type="submission" date="2025-09" db="UniProtKB">
        <authorList>
            <consortium name="Ensembl"/>
        </authorList>
    </citation>
    <scope>IDENTIFICATION</scope>
</reference>
<feature type="compositionally biased region" description="Basic and acidic residues" evidence="1">
    <location>
        <begin position="128"/>
        <end position="138"/>
    </location>
</feature>
<gene>
    <name evidence="2" type="primary">LOC111719184</name>
</gene>
<accession>A0A7N4PVN5</accession>
<dbReference type="PANTHER" id="PTHR38654">
    <property type="entry name" value="BUCKY BALL-RELATED"/>
    <property type="match status" value="1"/>
</dbReference>
<dbReference type="RefSeq" id="XP_031803725.1">
    <property type="nucleotide sequence ID" value="XM_031947865.1"/>
</dbReference>
<feature type="region of interest" description="Disordered" evidence="1">
    <location>
        <begin position="1"/>
        <end position="24"/>
    </location>
</feature>
<dbReference type="AlphaFoldDB" id="A0A7N4PVN5"/>
<dbReference type="Proteomes" id="UP000007648">
    <property type="component" value="Unassembled WGS sequence"/>
</dbReference>
<feature type="region of interest" description="Disordered" evidence="1">
    <location>
        <begin position="317"/>
        <end position="346"/>
    </location>
</feature>
<dbReference type="GeneID" id="111719184"/>
<organism evidence="2 3">
    <name type="scientific">Sarcophilus harrisii</name>
    <name type="common">Tasmanian devil</name>
    <name type="synonym">Sarcophilus laniarius</name>
    <dbReference type="NCBI Taxonomy" id="9305"/>
    <lineage>
        <taxon>Eukaryota</taxon>
        <taxon>Metazoa</taxon>
        <taxon>Chordata</taxon>
        <taxon>Craniata</taxon>
        <taxon>Vertebrata</taxon>
        <taxon>Euteleostomi</taxon>
        <taxon>Mammalia</taxon>
        <taxon>Metatheria</taxon>
        <taxon>Dasyuromorphia</taxon>
        <taxon>Dasyuridae</taxon>
        <taxon>Sarcophilus</taxon>
    </lineage>
</organism>
<dbReference type="InParanoid" id="A0A7N4PVN5"/>
<dbReference type="Ensembl" id="ENSSHAT00000050064.1">
    <property type="protein sequence ID" value="ENSSHAP00000042608.1"/>
    <property type="gene ID" value="ENSSHAG00000024272.1"/>
</dbReference>
<keyword evidence="3" id="KW-1185">Reference proteome</keyword>
<sequence length="695" mass="78439">MNASPASGTGSRSEGNNARPFFYAQPTAQPPLPNPWYLNPAYSPYCVSATGFRNGNPYIPYYSVALHEYPGFFLPQAPVPTRVNRRPYFHPQSSFPMFQHAAHFYHYSNPSKKTETKETQTDLPQLENKSKKQQDSKSDANGCNVGSFTGRVTNVASGKKAAVLSSFVQEREVHSKSPPKNTAYRSISPGSYALEKEEVRIEYGDGSPAIQLWKSFKETIPLYDLTHGQAVPQNIVQCDLFSVSSCERVGVLYAPHKEEKMPTVDYSEDKQYLEAVQDKEVKMSGPKLEGNLDKNKESVATQKCSVALDTATPWQSDELNRSGKKVPSMASPSLSVLRTPNGSTQELNQQARSVCSNRETINGLSQEAPTPNRHNGQTKLGDGFWSNESGRFVSSPTWLARFEKIDASLHSLPQRKSLSVSSTYPSSRNEVSSLNNVPITDFVLEKNTYLKSREGTEQEAKIQADHYNEKEGAVMMVGETDDVVVHDTEENPSGKIKGPIKRGREQEVLPNYPTQKTCLLKKKECLSDPDSEELWGIEDEDVGYDKNLNEVEYIFEAVDPQEDLTPSNRGFYQEIGQEVIWKPPCTTTLSQLIVWPVKNKVRTKTGAYENTAFLRKLKDKDYYETACGKLLKKRMVVKRKVKLDRLKRKILRKCKDIRPEAETVEVWTVPRYSIHRGYGSKKSSYRKYVPARDNW</sequence>